<gene>
    <name evidence="2" type="ORF">NAPIS_ORF01807</name>
</gene>
<evidence type="ECO:0000313" key="3">
    <source>
        <dbReference type="Proteomes" id="UP000053780"/>
    </source>
</evidence>
<proteinExistence type="predicted"/>
<organism evidence="2 3">
    <name type="scientific">Vairimorpha apis BRL 01</name>
    <dbReference type="NCBI Taxonomy" id="1037528"/>
    <lineage>
        <taxon>Eukaryota</taxon>
        <taxon>Fungi</taxon>
        <taxon>Fungi incertae sedis</taxon>
        <taxon>Microsporidia</taxon>
        <taxon>Nosematidae</taxon>
        <taxon>Vairimorpha</taxon>
    </lineage>
</organism>
<sequence>MKTTHMKDDSKNTQCYIFNEVYPAFSGTIIHCCKLMRCINSLISYIRNKKCCNEEYKLTVYDDESFIVENCSNKIILNCRNQVGIRGYLLMLSNIFDYCGDKRRYDNFLNDELYENCPGLKYVEQNYLNYTDYDKYEINFSQNLRKEVCGLETIPFVDMDRYKKYKLMVKEEEEKQKLGFRKKVLYTTECISKNYLNIFNQNEKNKIISNNRIKASGAPIVSSQKMVDTKSIFNAESFDSKRNSENNTNSVNINSSLIKNPKHNNNTTSIFNSIIISYLQQKETQFSTFFNNYLKTSSQQNYENNFNNKHEFNHFDIINIVSIMTYNNISEENNKVNFHNTQTFGLNNKFFVSDINNSNYKNITLKNNLIDNSYIINLDKNSTEFYLIYEYLNKDKLLKKKVMKIESLGECCEKNEVIKISLLLGKSSKNIEDSIYIINNDKKMKASDSSKSNFLELKNKNTSKIETLNPIEFYSKISNNLNTEKINIFDSKEQNESKVLEEKCKVLYNSKKLDSYYFDTKIPCKFSNNNLQIEGNETYFVSYYFAVIFIFIGIICCLLLNRCYKFIKHLSGNNIKSKNGKYDVVVRYK</sequence>
<dbReference type="Proteomes" id="UP000053780">
    <property type="component" value="Unassembled WGS sequence"/>
</dbReference>
<feature type="transmembrane region" description="Helical" evidence="1">
    <location>
        <begin position="540"/>
        <end position="560"/>
    </location>
</feature>
<accession>T0L832</accession>
<dbReference type="VEuPathDB" id="MicrosporidiaDB:NAPIS_ORF01807"/>
<evidence type="ECO:0000256" key="1">
    <source>
        <dbReference type="SAM" id="Phobius"/>
    </source>
</evidence>
<keyword evidence="1" id="KW-0472">Membrane</keyword>
<dbReference type="HOGENOM" id="CLU_463144_0_0_1"/>
<keyword evidence="1" id="KW-0812">Transmembrane</keyword>
<dbReference type="EMBL" id="KE647266">
    <property type="protein sequence ID" value="EQB60633.1"/>
    <property type="molecule type" value="Genomic_DNA"/>
</dbReference>
<keyword evidence="1" id="KW-1133">Transmembrane helix</keyword>
<keyword evidence="3" id="KW-1185">Reference proteome</keyword>
<evidence type="ECO:0000313" key="2">
    <source>
        <dbReference type="EMBL" id="EQB60633.1"/>
    </source>
</evidence>
<reference evidence="2 3" key="1">
    <citation type="journal article" date="2013" name="BMC Genomics">
        <title>Genome sequencing and comparative genomics of honey bee microsporidia, Nosema apis reveal novel insights into host-parasite interactions.</title>
        <authorList>
            <person name="Chen Yp."/>
            <person name="Pettis J.S."/>
            <person name="Zhao Y."/>
            <person name="Liu X."/>
            <person name="Tallon L.J."/>
            <person name="Sadzewicz L.D."/>
            <person name="Li R."/>
            <person name="Zheng H."/>
            <person name="Huang S."/>
            <person name="Zhang X."/>
            <person name="Hamilton M.C."/>
            <person name="Pernal S.F."/>
            <person name="Melathopoulos A.P."/>
            <person name="Yan X."/>
            <person name="Evans J.D."/>
        </authorList>
    </citation>
    <scope>NUCLEOTIDE SEQUENCE [LARGE SCALE GENOMIC DNA]</scope>
    <source>
        <strain evidence="2 3">BRL 01</strain>
    </source>
</reference>
<dbReference type="AlphaFoldDB" id="T0L832"/>
<protein>
    <submittedName>
        <fullName evidence="2">Uncharacterized protein</fullName>
    </submittedName>
</protein>
<name>T0L832_9MICR</name>